<dbReference type="Gene3D" id="1.10.357.10">
    <property type="entry name" value="Tetracycline Repressor, domain 2"/>
    <property type="match status" value="1"/>
</dbReference>
<dbReference type="GO" id="GO:0000976">
    <property type="term" value="F:transcription cis-regulatory region binding"/>
    <property type="evidence" value="ECO:0007669"/>
    <property type="project" value="TreeGrafter"/>
</dbReference>
<dbReference type="AlphaFoldDB" id="A0A9W6SPP7"/>
<evidence type="ECO:0000256" key="3">
    <source>
        <dbReference type="ARBA" id="ARBA00023163"/>
    </source>
</evidence>
<keyword evidence="7" id="KW-1185">Reference proteome</keyword>
<keyword evidence="1" id="KW-0805">Transcription regulation</keyword>
<dbReference type="InterPro" id="IPR001647">
    <property type="entry name" value="HTH_TetR"/>
</dbReference>
<dbReference type="PANTHER" id="PTHR30055:SF234">
    <property type="entry name" value="HTH-TYPE TRANSCRIPTIONAL REGULATOR BETI"/>
    <property type="match status" value="1"/>
</dbReference>
<organism evidence="6 7">
    <name type="scientific">Actinorhabdospora filicis</name>
    <dbReference type="NCBI Taxonomy" id="1785913"/>
    <lineage>
        <taxon>Bacteria</taxon>
        <taxon>Bacillati</taxon>
        <taxon>Actinomycetota</taxon>
        <taxon>Actinomycetes</taxon>
        <taxon>Micromonosporales</taxon>
        <taxon>Micromonosporaceae</taxon>
        <taxon>Actinorhabdospora</taxon>
    </lineage>
</organism>
<protein>
    <submittedName>
        <fullName evidence="6">TetR family transcriptional regulator</fullName>
    </submittedName>
</protein>
<dbReference type="InterPro" id="IPR009057">
    <property type="entry name" value="Homeodomain-like_sf"/>
</dbReference>
<sequence>MVASREQIARAAIRRLNADPAASMAEIAESAGVSRATLHRNFASREALMAHLGRMSTESWTQVLDDAGLAEAVADGSPEALRAAIDRLCHHNIRDVEEFGFVLTEHVVFEQDDELAQVVERCQTREQEFYAAAQKAGVLRADLPPVWIGHMSYGLLVGLREALRRGDVAVRDAERLLRESFLRGCGAS</sequence>
<dbReference type="InterPro" id="IPR036271">
    <property type="entry name" value="Tet_transcr_reg_TetR-rel_C_sf"/>
</dbReference>
<dbReference type="Pfam" id="PF00440">
    <property type="entry name" value="TetR_N"/>
    <property type="match status" value="1"/>
</dbReference>
<evidence type="ECO:0000259" key="5">
    <source>
        <dbReference type="PROSITE" id="PS50977"/>
    </source>
</evidence>
<evidence type="ECO:0000256" key="2">
    <source>
        <dbReference type="ARBA" id="ARBA00023125"/>
    </source>
</evidence>
<dbReference type="RefSeq" id="WP_285664985.1">
    <property type="nucleotide sequence ID" value="NZ_BSTX01000003.1"/>
</dbReference>
<keyword evidence="2 4" id="KW-0238">DNA-binding</keyword>
<comment type="caution">
    <text evidence="6">The sequence shown here is derived from an EMBL/GenBank/DDBJ whole genome shotgun (WGS) entry which is preliminary data.</text>
</comment>
<dbReference type="SUPFAM" id="SSF46689">
    <property type="entry name" value="Homeodomain-like"/>
    <property type="match status" value="1"/>
</dbReference>
<dbReference type="Proteomes" id="UP001165079">
    <property type="component" value="Unassembled WGS sequence"/>
</dbReference>
<accession>A0A9W6SPP7</accession>
<evidence type="ECO:0000256" key="4">
    <source>
        <dbReference type="PROSITE-ProRule" id="PRU00335"/>
    </source>
</evidence>
<gene>
    <name evidence="6" type="ORF">Afil01_46490</name>
</gene>
<feature type="domain" description="HTH tetR-type" evidence="5">
    <location>
        <begin position="2"/>
        <end position="60"/>
    </location>
</feature>
<dbReference type="GO" id="GO:0003700">
    <property type="term" value="F:DNA-binding transcription factor activity"/>
    <property type="evidence" value="ECO:0007669"/>
    <property type="project" value="TreeGrafter"/>
</dbReference>
<dbReference type="SUPFAM" id="SSF48498">
    <property type="entry name" value="Tetracyclin repressor-like, C-terminal domain"/>
    <property type="match status" value="1"/>
</dbReference>
<evidence type="ECO:0000256" key="1">
    <source>
        <dbReference type="ARBA" id="ARBA00023015"/>
    </source>
</evidence>
<proteinExistence type="predicted"/>
<feature type="DNA-binding region" description="H-T-H motif" evidence="4">
    <location>
        <begin position="23"/>
        <end position="42"/>
    </location>
</feature>
<dbReference type="PROSITE" id="PS50977">
    <property type="entry name" value="HTH_TETR_2"/>
    <property type="match status" value="1"/>
</dbReference>
<name>A0A9W6SPP7_9ACTN</name>
<evidence type="ECO:0000313" key="7">
    <source>
        <dbReference type="Proteomes" id="UP001165079"/>
    </source>
</evidence>
<dbReference type="EMBL" id="BSTX01000003">
    <property type="protein sequence ID" value="GLZ79842.1"/>
    <property type="molecule type" value="Genomic_DNA"/>
</dbReference>
<dbReference type="InterPro" id="IPR050109">
    <property type="entry name" value="HTH-type_TetR-like_transc_reg"/>
</dbReference>
<evidence type="ECO:0000313" key="6">
    <source>
        <dbReference type="EMBL" id="GLZ79842.1"/>
    </source>
</evidence>
<keyword evidence="3" id="KW-0804">Transcription</keyword>
<dbReference type="PANTHER" id="PTHR30055">
    <property type="entry name" value="HTH-TYPE TRANSCRIPTIONAL REGULATOR RUTR"/>
    <property type="match status" value="1"/>
</dbReference>
<reference evidence="6" key="1">
    <citation type="submission" date="2023-03" db="EMBL/GenBank/DDBJ databases">
        <title>Actinorhabdospora filicis NBRC 111898.</title>
        <authorList>
            <person name="Ichikawa N."/>
            <person name="Sato H."/>
            <person name="Tonouchi N."/>
        </authorList>
    </citation>
    <scope>NUCLEOTIDE SEQUENCE</scope>
    <source>
        <strain evidence="6">NBRC 111898</strain>
    </source>
</reference>